<reference evidence="2 3" key="1">
    <citation type="submission" date="2018-11" db="EMBL/GenBank/DDBJ databases">
        <title>Genome sequence of Apiotrichum porosum DSM 27194.</title>
        <authorList>
            <person name="Aliyu H."/>
            <person name="Gorte O."/>
            <person name="Ochsenreither K."/>
        </authorList>
    </citation>
    <scope>NUCLEOTIDE SEQUENCE [LARGE SCALE GENOMIC DNA]</scope>
    <source>
        <strain evidence="2 3">DSM 27194</strain>
    </source>
</reference>
<dbReference type="AlphaFoldDB" id="A0A427Y5K6"/>
<dbReference type="RefSeq" id="XP_028479139.1">
    <property type="nucleotide sequence ID" value="XM_028620167.1"/>
</dbReference>
<evidence type="ECO:0000313" key="2">
    <source>
        <dbReference type="EMBL" id="RSH86354.1"/>
    </source>
</evidence>
<dbReference type="Proteomes" id="UP000279236">
    <property type="component" value="Unassembled WGS sequence"/>
</dbReference>
<accession>A0A427Y5K6</accession>
<comment type="caution">
    <text evidence="2">The sequence shown here is derived from an EMBL/GenBank/DDBJ whole genome shotgun (WGS) entry which is preliminary data.</text>
</comment>
<feature type="region of interest" description="Disordered" evidence="1">
    <location>
        <begin position="202"/>
        <end position="222"/>
    </location>
</feature>
<dbReference type="EMBL" id="RSCE01000002">
    <property type="protein sequence ID" value="RSH86354.1"/>
    <property type="molecule type" value="Genomic_DNA"/>
</dbReference>
<dbReference type="GeneID" id="39589144"/>
<feature type="compositionally biased region" description="Pro residues" evidence="1">
    <location>
        <begin position="404"/>
        <end position="415"/>
    </location>
</feature>
<proteinExistence type="predicted"/>
<sequence length="485" mass="53208">MSAFWGWLSDLAHAIPIPGIDHQQPGTFGHAKRPRSCPSGPMRQLSLHALLHDNLGEATWETQLRAELPTFDHRPGAAPAHVDVLVTNERDLIRTLSVKDSPVSSYHVAIQAAIADHKRQSAPHPVASSPGPAAMSRSLSQTSAHTRTPSSSSTAASTTASANERSGIRRPDTSIRCQTRVDDRPYELSALELEFKVFAHLDKHPMPHPGNPMPPADDDENRAAPAQDLGFAFSDVWKRGLSKSMIYIVIAHEICGTRLGALAIGEYMQRLAIVPFGDDQFAVAIEVTEQMAAAHPDLLHIVDLFATAPRKADMPWCFCDDDNNYKPNPEALHAWRELAYAAYRFISPISFTAPLERVPLDRSAPIPAALHADRSVVTPFMSNPTEQHALARVARPSLLANPPRTLPPLSPPQPRPRTRSFTRSHTHAHSASADSPNMKPWSRRETDKFLDRLSNTELEGFVRSLPHVPIVLVSPAVMTSVIASV</sequence>
<keyword evidence="3" id="KW-1185">Reference proteome</keyword>
<feature type="region of interest" description="Disordered" evidence="1">
    <location>
        <begin position="116"/>
        <end position="178"/>
    </location>
</feature>
<evidence type="ECO:0000313" key="3">
    <source>
        <dbReference type="Proteomes" id="UP000279236"/>
    </source>
</evidence>
<protein>
    <submittedName>
        <fullName evidence="2">Uncharacterized protein</fullName>
    </submittedName>
</protein>
<feature type="compositionally biased region" description="Low complexity" evidence="1">
    <location>
        <begin position="142"/>
        <end position="162"/>
    </location>
</feature>
<feature type="region of interest" description="Disordered" evidence="1">
    <location>
        <begin position="397"/>
        <end position="442"/>
    </location>
</feature>
<feature type="compositionally biased region" description="Basic residues" evidence="1">
    <location>
        <begin position="416"/>
        <end position="428"/>
    </location>
</feature>
<name>A0A427Y5K6_9TREE</name>
<evidence type="ECO:0000256" key="1">
    <source>
        <dbReference type="SAM" id="MobiDB-lite"/>
    </source>
</evidence>
<feature type="compositionally biased region" description="Basic and acidic residues" evidence="1">
    <location>
        <begin position="166"/>
        <end position="178"/>
    </location>
</feature>
<gene>
    <name evidence="2" type="ORF">EHS24_004601</name>
</gene>
<organism evidence="2 3">
    <name type="scientific">Apiotrichum porosum</name>
    <dbReference type="NCBI Taxonomy" id="105984"/>
    <lineage>
        <taxon>Eukaryota</taxon>
        <taxon>Fungi</taxon>
        <taxon>Dikarya</taxon>
        <taxon>Basidiomycota</taxon>
        <taxon>Agaricomycotina</taxon>
        <taxon>Tremellomycetes</taxon>
        <taxon>Trichosporonales</taxon>
        <taxon>Trichosporonaceae</taxon>
        <taxon>Apiotrichum</taxon>
    </lineage>
</organism>